<evidence type="ECO:0000313" key="4">
    <source>
        <dbReference type="Proteomes" id="UP000218811"/>
    </source>
</evidence>
<keyword evidence="2" id="KW-1133">Transmembrane helix</keyword>
<dbReference type="AlphaFoldDB" id="A0A2H3JG68"/>
<dbReference type="Proteomes" id="UP000218811">
    <property type="component" value="Unassembled WGS sequence"/>
</dbReference>
<evidence type="ECO:0000313" key="3">
    <source>
        <dbReference type="EMBL" id="PCH41192.1"/>
    </source>
</evidence>
<sequence length="296" mass="34409">MRDTAAHGPSNHTTHHVDISTKSPWSKWPSIKLLAFLLAVLCCSVIAFALQTDRLCTLRSQLPPPAEEQQKTRLTWDQARRESALEKAQLAHKMEGLKDSIENSRRERVEERMTLSRDRKRWEEQRKRNERDAGVQWREDQRKKLGLAEWEEPRGRCISYGTREYTAQMKFDGRHVCEGIPIDIHHRTLDTPSLCEDHSHQIIQGRWRNSNEPICRPDWGMIIDMGCVVRLGQASGIHRWEARLENVASEDEWMALCQTTPAFIHGRHFSSPAYCQKRYQPYGIAGIWEAEDRACS</sequence>
<name>A0A2H3JG68_WOLCO</name>
<evidence type="ECO:0000256" key="1">
    <source>
        <dbReference type="SAM" id="MobiDB-lite"/>
    </source>
</evidence>
<reference evidence="3 4" key="1">
    <citation type="journal article" date="2012" name="Science">
        <title>The Paleozoic origin of enzymatic lignin decomposition reconstructed from 31 fungal genomes.</title>
        <authorList>
            <person name="Floudas D."/>
            <person name="Binder M."/>
            <person name="Riley R."/>
            <person name="Barry K."/>
            <person name="Blanchette R.A."/>
            <person name="Henrissat B."/>
            <person name="Martinez A.T."/>
            <person name="Otillar R."/>
            <person name="Spatafora J.W."/>
            <person name="Yadav J.S."/>
            <person name="Aerts A."/>
            <person name="Benoit I."/>
            <person name="Boyd A."/>
            <person name="Carlson A."/>
            <person name="Copeland A."/>
            <person name="Coutinho P.M."/>
            <person name="de Vries R.P."/>
            <person name="Ferreira P."/>
            <person name="Findley K."/>
            <person name="Foster B."/>
            <person name="Gaskell J."/>
            <person name="Glotzer D."/>
            <person name="Gorecki P."/>
            <person name="Heitman J."/>
            <person name="Hesse C."/>
            <person name="Hori C."/>
            <person name="Igarashi K."/>
            <person name="Jurgens J.A."/>
            <person name="Kallen N."/>
            <person name="Kersten P."/>
            <person name="Kohler A."/>
            <person name="Kuees U."/>
            <person name="Kumar T.K.A."/>
            <person name="Kuo A."/>
            <person name="LaButti K."/>
            <person name="Larrondo L.F."/>
            <person name="Lindquist E."/>
            <person name="Ling A."/>
            <person name="Lombard V."/>
            <person name="Lucas S."/>
            <person name="Lundell T."/>
            <person name="Martin R."/>
            <person name="McLaughlin D.J."/>
            <person name="Morgenstern I."/>
            <person name="Morin E."/>
            <person name="Murat C."/>
            <person name="Nagy L.G."/>
            <person name="Nolan M."/>
            <person name="Ohm R.A."/>
            <person name="Patyshakuliyeva A."/>
            <person name="Rokas A."/>
            <person name="Ruiz-Duenas F.J."/>
            <person name="Sabat G."/>
            <person name="Salamov A."/>
            <person name="Samejima M."/>
            <person name="Schmutz J."/>
            <person name="Slot J.C."/>
            <person name="St John F."/>
            <person name="Stenlid J."/>
            <person name="Sun H."/>
            <person name="Sun S."/>
            <person name="Syed K."/>
            <person name="Tsang A."/>
            <person name="Wiebenga A."/>
            <person name="Young D."/>
            <person name="Pisabarro A."/>
            <person name="Eastwood D.C."/>
            <person name="Martin F."/>
            <person name="Cullen D."/>
            <person name="Grigoriev I.V."/>
            <person name="Hibbett D.S."/>
        </authorList>
    </citation>
    <scope>NUCLEOTIDE SEQUENCE [LARGE SCALE GENOMIC DNA]</scope>
    <source>
        <strain evidence="3 4">MD-104</strain>
    </source>
</reference>
<keyword evidence="4" id="KW-1185">Reference proteome</keyword>
<evidence type="ECO:0000256" key="2">
    <source>
        <dbReference type="SAM" id="Phobius"/>
    </source>
</evidence>
<dbReference type="OrthoDB" id="3153758at2759"/>
<proteinExistence type="predicted"/>
<keyword evidence="2" id="KW-0812">Transmembrane</keyword>
<dbReference type="STRING" id="742152.A0A2H3JG68"/>
<feature type="region of interest" description="Disordered" evidence="1">
    <location>
        <begin position="1"/>
        <end position="22"/>
    </location>
</feature>
<feature type="transmembrane region" description="Helical" evidence="2">
    <location>
        <begin position="31"/>
        <end position="50"/>
    </location>
</feature>
<accession>A0A2H3JG68</accession>
<dbReference type="EMBL" id="KB468113">
    <property type="protein sequence ID" value="PCH41192.1"/>
    <property type="molecule type" value="Genomic_DNA"/>
</dbReference>
<protein>
    <submittedName>
        <fullName evidence="3">Uncharacterized protein</fullName>
    </submittedName>
</protein>
<dbReference type="OMA" id="CENKGKE"/>
<keyword evidence="2" id="KW-0472">Membrane</keyword>
<feature type="region of interest" description="Disordered" evidence="1">
    <location>
        <begin position="112"/>
        <end position="135"/>
    </location>
</feature>
<organism evidence="3 4">
    <name type="scientific">Wolfiporia cocos (strain MD-104)</name>
    <name type="common">Brown rot fungus</name>
    <dbReference type="NCBI Taxonomy" id="742152"/>
    <lineage>
        <taxon>Eukaryota</taxon>
        <taxon>Fungi</taxon>
        <taxon>Dikarya</taxon>
        <taxon>Basidiomycota</taxon>
        <taxon>Agaricomycotina</taxon>
        <taxon>Agaricomycetes</taxon>
        <taxon>Polyporales</taxon>
        <taxon>Phaeolaceae</taxon>
        <taxon>Wolfiporia</taxon>
    </lineage>
</organism>
<gene>
    <name evidence="3" type="ORF">WOLCODRAFT_137243</name>
</gene>